<accession>A0ABX1N605</accession>
<comment type="caution">
    <text evidence="1">The sequence shown here is derived from an EMBL/GenBank/DDBJ whole genome shotgun (WGS) entry which is preliminary data.</text>
</comment>
<proteinExistence type="predicted"/>
<evidence type="ECO:0000313" key="1">
    <source>
        <dbReference type="EMBL" id="NMF94672.1"/>
    </source>
</evidence>
<organism evidence="1 2">
    <name type="scientific">Aromatoleum buckelii</name>
    <dbReference type="NCBI Taxonomy" id="200254"/>
    <lineage>
        <taxon>Bacteria</taxon>
        <taxon>Pseudomonadati</taxon>
        <taxon>Pseudomonadota</taxon>
        <taxon>Betaproteobacteria</taxon>
        <taxon>Rhodocyclales</taxon>
        <taxon>Rhodocyclaceae</taxon>
        <taxon>Aromatoleum</taxon>
    </lineage>
</organism>
<dbReference type="RefSeq" id="WP_169199890.1">
    <property type="nucleotide sequence ID" value="NZ_WTVH02000001.1"/>
</dbReference>
<gene>
    <name evidence="1" type="ORF">GO608_15195</name>
</gene>
<keyword evidence="2" id="KW-1185">Reference proteome</keyword>
<reference evidence="1" key="1">
    <citation type="submission" date="2019-12" db="EMBL/GenBank/DDBJ databases">
        <title>Comparative genomics gives insights into the taxonomy of the Azoarcus-Aromatoleum group and reveals separate origins of nif in the plant-associated Azoarcus and non-plant-associated Aromatoleum sub-groups.</title>
        <authorList>
            <person name="Lafos M."/>
            <person name="Maluk M."/>
            <person name="Batista M."/>
            <person name="Junghare M."/>
            <person name="Carmona M."/>
            <person name="Faoro H."/>
            <person name="Cruz L.M."/>
            <person name="Battistoni F."/>
            <person name="De Souza E."/>
            <person name="Pedrosa F."/>
            <person name="Chen W.-M."/>
            <person name="Poole P.S."/>
            <person name="Dixon R.A."/>
            <person name="James E.K."/>
        </authorList>
    </citation>
    <scope>NUCLEOTIDE SEQUENCE</scope>
    <source>
        <strain evidence="1">U120</strain>
    </source>
</reference>
<dbReference type="Proteomes" id="UP000601990">
    <property type="component" value="Unassembled WGS sequence"/>
</dbReference>
<protein>
    <submittedName>
        <fullName evidence="1">Uncharacterized protein</fullName>
    </submittedName>
</protein>
<evidence type="ECO:0000313" key="2">
    <source>
        <dbReference type="Proteomes" id="UP000601990"/>
    </source>
</evidence>
<name>A0ABX1N605_9RHOO</name>
<sequence length="101" mass="11856">MHDKPKGSMSFELVWLGKASCCSTIDRRLYDHFPWNRQSEEWVPLPTYYGYDENKFIHPAGFPKKRAFEAVPLKEYFIGELNPRFNQNGRPKPGKQLPPKV</sequence>
<dbReference type="EMBL" id="WTVH01000034">
    <property type="protein sequence ID" value="NMF94672.1"/>
    <property type="molecule type" value="Genomic_DNA"/>
</dbReference>